<evidence type="ECO:0000313" key="2">
    <source>
        <dbReference type="EMBL" id="EEY55286.1"/>
    </source>
</evidence>
<sequence>MRLLLWTMLVALATVLSCCEADSPNVRKMALSIRGVAADDVLDSKNTKANDGRSKIASAGKKNWDEEERGLFQKLRALFNALKLKFENWMMKSLQTSFQEMANKGTTVTELTETFRVRLMGTGLWSTPSGYKSYINSYRKWCQKYYPDLAQ</sequence>
<dbReference type="AlphaFoldDB" id="D0NBY1"/>
<accession>D0NBY1</accession>
<proteinExistence type="predicted"/>
<gene>
    <name evidence="2" type="ORF">PITG_09213</name>
</gene>
<reference evidence="3" key="1">
    <citation type="journal article" date="2009" name="Nature">
        <title>Genome sequence and analysis of the Irish potato famine pathogen Phytophthora infestans.</title>
        <authorList>
            <consortium name="The Broad Institute Genome Sequencing Platform"/>
            <person name="Haas B.J."/>
            <person name="Kamoun S."/>
            <person name="Zody M.C."/>
            <person name="Jiang R.H."/>
            <person name="Handsaker R.E."/>
            <person name="Cano L.M."/>
            <person name="Grabherr M."/>
            <person name="Kodira C.D."/>
            <person name="Raffaele S."/>
            <person name="Torto-Alalibo T."/>
            <person name="Bozkurt T.O."/>
            <person name="Ah-Fong A.M."/>
            <person name="Alvarado L."/>
            <person name="Anderson V.L."/>
            <person name="Armstrong M.R."/>
            <person name="Avrova A."/>
            <person name="Baxter L."/>
            <person name="Beynon J."/>
            <person name="Boevink P.C."/>
            <person name="Bollmann S.R."/>
            <person name="Bos J.I."/>
            <person name="Bulone V."/>
            <person name="Cai G."/>
            <person name="Cakir C."/>
            <person name="Carrington J.C."/>
            <person name="Chawner M."/>
            <person name="Conti L."/>
            <person name="Costanzo S."/>
            <person name="Ewan R."/>
            <person name="Fahlgren N."/>
            <person name="Fischbach M.A."/>
            <person name="Fugelstad J."/>
            <person name="Gilroy E.M."/>
            <person name="Gnerre S."/>
            <person name="Green P.J."/>
            <person name="Grenville-Briggs L.J."/>
            <person name="Griffith J."/>
            <person name="Grunwald N.J."/>
            <person name="Horn K."/>
            <person name="Horner N.R."/>
            <person name="Hu C.H."/>
            <person name="Huitema E."/>
            <person name="Jeong D.H."/>
            <person name="Jones A.M."/>
            <person name="Jones J.D."/>
            <person name="Jones R.W."/>
            <person name="Karlsson E.K."/>
            <person name="Kunjeti S.G."/>
            <person name="Lamour K."/>
            <person name="Liu Z."/>
            <person name="Ma L."/>
            <person name="Maclean D."/>
            <person name="Chibucos M.C."/>
            <person name="McDonald H."/>
            <person name="McWalters J."/>
            <person name="Meijer H.J."/>
            <person name="Morgan W."/>
            <person name="Morris P.F."/>
            <person name="Munro C.A."/>
            <person name="O'Neill K."/>
            <person name="Ospina-Giraldo M."/>
            <person name="Pinzon A."/>
            <person name="Pritchard L."/>
            <person name="Ramsahoye B."/>
            <person name="Ren Q."/>
            <person name="Restrepo S."/>
            <person name="Roy S."/>
            <person name="Sadanandom A."/>
            <person name="Savidor A."/>
            <person name="Schornack S."/>
            <person name="Schwartz D.C."/>
            <person name="Schumann U.D."/>
            <person name="Schwessinger B."/>
            <person name="Seyer L."/>
            <person name="Sharpe T."/>
            <person name="Silvar C."/>
            <person name="Song J."/>
            <person name="Studholme D.J."/>
            <person name="Sykes S."/>
            <person name="Thines M."/>
            <person name="van de Vondervoort P.J."/>
            <person name="Phuntumart V."/>
            <person name="Wawra S."/>
            <person name="Weide R."/>
            <person name="Win J."/>
            <person name="Young C."/>
            <person name="Zhou S."/>
            <person name="Fry W."/>
            <person name="Meyers B.C."/>
            <person name="van West P."/>
            <person name="Ristaino J."/>
            <person name="Govers F."/>
            <person name="Birch P.R."/>
            <person name="Whisson S.C."/>
            <person name="Judelson H.S."/>
            <person name="Nusbaum C."/>
        </authorList>
    </citation>
    <scope>NUCLEOTIDE SEQUENCE [LARGE SCALE GENOMIC DNA]</scope>
    <source>
        <strain evidence="3">T30-4</strain>
    </source>
</reference>
<dbReference type="Proteomes" id="UP000006643">
    <property type="component" value="Unassembled WGS sequence"/>
</dbReference>
<dbReference type="HOGENOM" id="CLU_1558292_0_0_1"/>
<dbReference type="VEuPathDB" id="FungiDB:PITG_09213"/>
<feature type="chain" id="PRO_5003013198" evidence="1">
    <location>
        <begin position="22"/>
        <end position="151"/>
    </location>
</feature>
<dbReference type="InParanoid" id="D0NBY1"/>
<keyword evidence="3" id="KW-1185">Reference proteome</keyword>
<evidence type="ECO:0000313" key="3">
    <source>
        <dbReference type="Proteomes" id="UP000006643"/>
    </source>
</evidence>
<evidence type="ECO:0000256" key="1">
    <source>
        <dbReference type="SAM" id="SignalP"/>
    </source>
</evidence>
<dbReference type="KEGG" id="pif:PITG_09213"/>
<dbReference type="GeneID" id="9470541"/>
<dbReference type="EMBL" id="DS028131">
    <property type="protein sequence ID" value="EEY55286.1"/>
    <property type="molecule type" value="Genomic_DNA"/>
</dbReference>
<name>D0NBY1_PHYIT</name>
<keyword evidence="1" id="KW-0732">Signal</keyword>
<organism evidence="2 3">
    <name type="scientific">Phytophthora infestans (strain T30-4)</name>
    <name type="common">Potato late blight agent</name>
    <dbReference type="NCBI Taxonomy" id="403677"/>
    <lineage>
        <taxon>Eukaryota</taxon>
        <taxon>Sar</taxon>
        <taxon>Stramenopiles</taxon>
        <taxon>Oomycota</taxon>
        <taxon>Peronosporomycetes</taxon>
        <taxon>Peronosporales</taxon>
        <taxon>Peronosporaceae</taxon>
        <taxon>Phytophthora</taxon>
    </lineage>
</organism>
<protein>
    <submittedName>
        <fullName evidence="2">Secreted RxLR effector peptide protein, putative</fullName>
    </submittedName>
</protein>
<feature type="signal peptide" evidence="1">
    <location>
        <begin position="1"/>
        <end position="21"/>
    </location>
</feature>
<dbReference type="PROSITE" id="PS51257">
    <property type="entry name" value="PROKAR_LIPOPROTEIN"/>
    <property type="match status" value="1"/>
</dbReference>
<dbReference type="RefSeq" id="XP_002903510.1">
    <property type="nucleotide sequence ID" value="XM_002903464.1"/>
</dbReference>